<dbReference type="CDD" id="cd18280">
    <property type="entry name" value="BTB_POZ_BPM_plant"/>
    <property type="match status" value="1"/>
</dbReference>
<dbReference type="Gene3D" id="3.30.710.10">
    <property type="entry name" value="Potassium Channel Kv1.1, Chain A"/>
    <property type="match status" value="4"/>
</dbReference>
<sequence length="1312" mass="143238">MAELADIPDVPPKTSSTYRAEKVTGTHDFEMENYSSLSARYGVGRSLKSAPFTVGGYSWVIQFFPNGETFDDCYCCMRTASAYVSLAGIPVVPATKPATAAMPKAKYTLSLVGRDSRPSPVRTYGWPQPTSWGINDLWYPKPLLRLSGCLAGDRLKIRCELTVFVFAAPSTTKGDATPAMAPPPELHGHLERALGDGRGSDVTFHVAGTAFRAHRVMLAARSPVFDAELFGPMAKKDDVVEIADVEPAIFEMLLHFVYTDSLPPAIFDGDSTAAAAQHLLVAADRYGMERLKIMCAEKLCRSIDVSTVTTTLALADQHHCQELKEACLAFMSSPKVLRVVVASDEFKHLMASCPQLTSSRCVTGSITATHNFEVTNFSQLDGKGARKFVSSSTFTVGGYDWKIDFYPDGNDMQNYGVYASAFFDWGWSKFIEKSHLQELLHLNADAPHAEEGSAIKIPEPNLHQDLMDMLKNGEGADVTFSVGEQLFSAHKCILAARSTVFKAELFGALKERDSTRCIKIDDMDPTIFEALLHFIYTDSLLEDFDADKNNAATQHLLGLTAQIPVVPIGLVQPKVGMWCPPVWTTLDGPHCRRARSQYLLGRYRWPYGPRPMGRLTARDFDPVQTQHGTEALGPGRHGPYVGPGLGCLLGPACWPSTFGPMAQVARHDGLSCLCRAGLGGPFGHLYWALYLPYPLVIPNFSVPHGLPTTAATHTVELLSFAMADSSTCAPKHAHQRPSKRIKTSSRCVAGSVITATHEFVVTSFSLFDGMGTGKFVSSATFSVGGRDWSILLFPDGSKAEAKGYISVSLNFIRGASGEGADVTFSVGGQLFPAHKWMLAARSMVFKAELFGSMKEKDAQCIEIDDVEPAIFEALLHFISNEVYTLYTLISAHGQTTPSIPAATPSHMAKCSGSETSSRLVTRSAHVAHNFEVTGFSLLDGIGAETYVSSKIFSAGGHDWTIKVYPDGYYKEDKAAYVSVLLCLVGGAVGAKATVTYAFDVLEKDDRMPKLSPDINHMLSDAFEPGVHDLGGFPRFVRKSKLEPLLRLNGDRITIRCVLTVIGEPQFEDIATVAAGPALTFCNGNQPTGGHDPVRDQAIASWQLSTTSRQAIDEFVDQRQAGSRDPEGVGLPCRGGGPPSLEVGIRRRRSAQSRRPALRGRSTLNIHRHFEHMYKVGKGTDVAFHVDGRLFHAHKCVLAARSPVFDAELFGLMKEKDTEPIKVDGMEACIFEELLHFIYTDRMSDKFDGSDRDLATQHLLVAADRYGLDRLMLMCEAKLCHGIDAQTQTSTAACISKMPVSRLLPQEMHSVTS</sequence>
<dbReference type="InterPro" id="IPR045005">
    <property type="entry name" value="BPM1-6"/>
</dbReference>
<dbReference type="SUPFAM" id="SSF49599">
    <property type="entry name" value="TRAF domain-like"/>
    <property type="match status" value="4"/>
</dbReference>
<proteinExistence type="inferred from homology"/>
<evidence type="ECO:0000313" key="7">
    <source>
        <dbReference type="Proteomes" id="UP000636709"/>
    </source>
</evidence>
<dbReference type="PROSITE" id="PS50097">
    <property type="entry name" value="BTB"/>
    <property type="match status" value="4"/>
</dbReference>
<evidence type="ECO:0000259" key="5">
    <source>
        <dbReference type="PROSITE" id="PS50144"/>
    </source>
</evidence>
<evidence type="ECO:0000259" key="4">
    <source>
        <dbReference type="PROSITE" id="PS50097"/>
    </source>
</evidence>
<evidence type="ECO:0000256" key="3">
    <source>
        <dbReference type="SAM" id="MobiDB-lite"/>
    </source>
</evidence>
<feature type="region of interest" description="Disordered" evidence="3">
    <location>
        <begin position="1"/>
        <end position="21"/>
    </location>
</feature>
<name>A0A835ADF1_9POAL</name>
<reference evidence="6" key="1">
    <citation type="submission" date="2020-07" db="EMBL/GenBank/DDBJ databases">
        <title>Genome sequence and genetic diversity analysis of an under-domesticated orphan crop, white fonio (Digitaria exilis).</title>
        <authorList>
            <person name="Bennetzen J.L."/>
            <person name="Chen S."/>
            <person name="Ma X."/>
            <person name="Wang X."/>
            <person name="Yssel A.E.J."/>
            <person name="Chaluvadi S.R."/>
            <person name="Johnson M."/>
            <person name="Gangashetty P."/>
            <person name="Hamidou F."/>
            <person name="Sanogo M.D."/>
            <person name="Zwaenepoel A."/>
            <person name="Wallace J."/>
            <person name="Van De Peer Y."/>
            <person name="Van Deynze A."/>
        </authorList>
    </citation>
    <scope>NUCLEOTIDE SEQUENCE</scope>
    <source>
        <tissue evidence="6">Leaves</tissue>
    </source>
</reference>
<dbReference type="InterPro" id="IPR000210">
    <property type="entry name" value="BTB/POZ_dom"/>
</dbReference>
<feature type="domain" description="BTB" evidence="4">
    <location>
        <begin position="820"/>
        <end position="887"/>
    </location>
</feature>
<dbReference type="OrthoDB" id="6359816at2759"/>
<evidence type="ECO:0000313" key="6">
    <source>
        <dbReference type="EMBL" id="KAF8651237.1"/>
    </source>
</evidence>
<organism evidence="6 7">
    <name type="scientific">Digitaria exilis</name>
    <dbReference type="NCBI Taxonomy" id="1010633"/>
    <lineage>
        <taxon>Eukaryota</taxon>
        <taxon>Viridiplantae</taxon>
        <taxon>Streptophyta</taxon>
        <taxon>Embryophyta</taxon>
        <taxon>Tracheophyta</taxon>
        <taxon>Spermatophyta</taxon>
        <taxon>Magnoliopsida</taxon>
        <taxon>Liliopsida</taxon>
        <taxon>Poales</taxon>
        <taxon>Poaceae</taxon>
        <taxon>PACMAD clade</taxon>
        <taxon>Panicoideae</taxon>
        <taxon>Panicodae</taxon>
        <taxon>Paniceae</taxon>
        <taxon>Anthephorinae</taxon>
        <taxon>Digitaria</taxon>
    </lineage>
</organism>
<dbReference type="Gene3D" id="1.25.40.420">
    <property type="match status" value="1"/>
</dbReference>
<dbReference type="SMART" id="SM00225">
    <property type="entry name" value="BTB"/>
    <property type="match status" value="4"/>
</dbReference>
<comment type="pathway">
    <text evidence="1">Protein modification; protein ubiquitination.</text>
</comment>
<evidence type="ECO:0000256" key="1">
    <source>
        <dbReference type="ARBA" id="ARBA00004906"/>
    </source>
</evidence>
<dbReference type="Proteomes" id="UP000636709">
    <property type="component" value="Unassembled WGS sequence"/>
</dbReference>
<dbReference type="Gene3D" id="2.60.210.10">
    <property type="entry name" value="Apoptosis, Tumor Necrosis Factor Receptor Associated Protein 2, Chain A"/>
    <property type="match status" value="3"/>
</dbReference>
<feature type="domain" description="BTB" evidence="4">
    <location>
        <begin position="476"/>
        <end position="540"/>
    </location>
</feature>
<dbReference type="SUPFAM" id="SSF54695">
    <property type="entry name" value="POZ domain"/>
    <property type="match status" value="4"/>
</dbReference>
<accession>A0A835ADF1</accession>
<dbReference type="InterPro" id="IPR056423">
    <property type="entry name" value="BACK_BPM_SPOP"/>
</dbReference>
<feature type="domain" description="MATH" evidence="5">
    <location>
        <begin position="24"/>
        <end position="161"/>
    </location>
</feature>
<feature type="domain" description="MATH" evidence="5">
    <location>
        <begin position="367"/>
        <end position="418"/>
    </location>
</feature>
<dbReference type="InterPro" id="IPR002083">
    <property type="entry name" value="MATH/TRAF_dom"/>
</dbReference>
<feature type="domain" description="BTB" evidence="4">
    <location>
        <begin position="200"/>
        <end position="266"/>
    </location>
</feature>
<protein>
    <recommendedName>
        <fullName evidence="8">Speckle-type POZ protein</fullName>
    </recommendedName>
</protein>
<dbReference type="Pfam" id="PF24570">
    <property type="entry name" value="BACK_BPM_SPOP"/>
    <property type="match status" value="1"/>
</dbReference>
<dbReference type="Pfam" id="PF22486">
    <property type="entry name" value="MATH_2"/>
    <property type="match status" value="3"/>
</dbReference>
<comment type="similarity">
    <text evidence="2">Belongs to the Tdpoz family.</text>
</comment>
<comment type="caution">
    <text evidence="6">The sequence shown here is derived from an EMBL/GenBank/DDBJ whole genome shotgun (WGS) entry which is preliminary data.</text>
</comment>
<feature type="region of interest" description="Disordered" evidence="3">
    <location>
        <begin position="1118"/>
        <end position="1141"/>
    </location>
</feature>
<evidence type="ECO:0008006" key="8">
    <source>
        <dbReference type="Google" id="ProtNLM"/>
    </source>
</evidence>
<dbReference type="InterPro" id="IPR011333">
    <property type="entry name" value="SKP1/BTB/POZ_sf"/>
</dbReference>
<keyword evidence="7" id="KW-1185">Reference proteome</keyword>
<feature type="domain" description="MATH" evidence="5">
    <location>
        <begin position="925"/>
        <end position="1058"/>
    </location>
</feature>
<feature type="domain" description="MATH" evidence="5">
    <location>
        <begin position="754"/>
        <end position="865"/>
    </location>
</feature>
<evidence type="ECO:0000256" key="2">
    <source>
        <dbReference type="ARBA" id="ARBA00010846"/>
    </source>
</evidence>
<gene>
    <name evidence="6" type="ORF">HU200_063484</name>
</gene>
<feature type="domain" description="BTB" evidence="4">
    <location>
        <begin position="1179"/>
        <end position="1243"/>
    </location>
</feature>
<dbReference type="CDD" id="cd00121">
    <property type="entry name" value="MATH"/>
    <property type="match status" value="4"/>
</dbReference>
<dbReference type="EMBL" id="JACEFO010002685">
    <property type="protein sequence ID" value="KAF8651237.1"/>
    <property type="molecule type" value="Genomic_DNA"/>
</dbReference>
<dbReference type="InterPro" id="IPR008974">
    <property type="entry name" value="TRAF-like"/>
</dbReference>
<dbReference type="GO" id="GO:0016567">
    <property type="term" value="P:protein ubiquitination"/>
    <property type="evidence" value="ECO:0007669"/>
    <property type="project" value="InterPro"/>
</dbReference>
<dbReference type="Pfam" id="PF00651">
    <property type="entry name" value="BTB"/>
    <property type="match status" value="4"/>
</dbReference>
<dbReference type="PROSITE" id="PS50144">
    <property type="entry name" value="MATH"/>
    <property type="match status" value="4"/>
</dbReference>
<dbReference type="PANTHER" id="PTHR26379:SF388">
    <property type="entry name" value="OS04G0625700 PROTEIN"/>
    <property type="match status" value="1"/>
</dbReference>
<dbReference type="PANTHER" id="PTHR26379">
    <property type="entry name" value="BTB/POZ AND MATH DOMAIN-CONTAINING PROTEIN 1"/>
    <property type="match status" value="1"/>
</dbReference>